<dbReference type="PANTHER" id="PTHR43566:SF2">
    <property type="entry name" value="DUF4143 DOMAIN-CONTAINING PROTEIN"/>
    <property type="match status" value="1"/>
</dbReference>
<evidence type="ECO:0000313" key="2">
    <source>
        <dbReference type="EMBL" id="HJF44916.1"/>
    </source>
</evidence>
<reference evidence="2" key="1">
    <citation type="journal article" date="2021" name="PeerJ">
        <title>Extensive microbial diversity within the chicken gut microbiome revealed by metagenomics and culture.</title>
        <authorList>
            <person name="Gilroy R."/>
            <person name="Ravi A."/>
            <person name="Getino M."/>
            <person name="Pursley I."/>
            <person name="Horton D.L."/>
            <person name="Alikhan N.F."/>
            <person name="Baker D."/>
            <person name="Gharbi K."/>
            <person name="Hall N."/>
            <person name="Watson M."/>
            <person name="Adriaenssens E.M."/>
            <person name="Foster-Nyarko E."/>
            <person name="Jarju S."/>
            <person name="Secka A."/>
            <person name="Antonio M."/>
            <person name="Oren A."/>
            <person name="Chaudhuri R.R."/>
            <person name="La Ragione R."/>
            <person name="Hildebrand F."/>
            <person name="Pallen M.J."/>
        </authorList>
    </citation>
    <scope>NUCLEOTIDE SEQUENCE</scope>
    <source>
        <strain evidence="2">CHK124-7917</strain>
    </source>
</reference>
<dbReference type="AlphaFoldDB" id="A0A921GEQ8"/>
<dbReference type="PANTHER" id="PTHR43566">
    <property type="entry name" value="CONSERVED PROTEIN"/>
    <property type="match status" value="1"/>
</dbReference>
<evidence type="ECO:0000259" key="1">
    <source>
        <dbReference type="Pfam" id="PF13635"/>
    </source>
</evidence>
<dbReference type="InterPro" id="IPR025420">
    <property type="entry name" value="DUF4143"/>
</dbReference>
<gene>
    <name evidence="2" type="ORF">K8U72_03940</name>
</gene>
<dbReference type="Proteomes" id="UP000697330">
    <property type="component" value="Unassembled WGS sequence"/>
</dbReference>
<protein>
    <submittedName>
        <fullName evidence="2">DUF4143 domain-containing protein</fullName>
    </submittedName>
</protein>
<reference evidence="2" key="2">
    <citation type="submission" date="2021-09" db="EMBL/GenBank/DDBJ databases">
        <authorList>
            <person name="Gilroy R."/>
        </authorList>
    </citation>
    <scope>NUCLEOTIDE SEQUENCE</scope>
    <source>
        <strain evidence="2">CHK124-7917</strain>
    </source>
</reference>
<proteinExistence type="predicted"/>
<organism evidence="2 3">
    <name type="scientific">Thermophilibacter provencensis</name>
    <dbReference type="NCBI Taxonomy" id="1852386"/>
    <lineage>
        <taxon>Bacteria</taxon>
        <taxon>Bacillati</taxon>
        <taxon>Actinomycetota</taxon>
        <taxon>Coriobacteriia</taxon>
        <taxon>Coriobacteriales</taxon>
        <taxon>Atopobiaceae</taxon>
        <taxon>Thermophilibacter</taxon>
    </lineage>
</organism>
<name>A0A921GEQ8_9ACTN</name>
<sequence length="393" mass="43171">MRLVGPHGAGKSWCALAQGRSVIAADDDSIRPILESAPERALMGGQSPHVIDEWQLVPSLARAAAQARDGSYLLVSSRNGRPDDERRIDDAPTVRLWPLSLAETGASNMSVSLMGLFSRNFYPMSCQMGLPEVAEAICQGGWPRLQGLGSDTSSRLVRVLFQTVMEQELPMHGKRLPMAIKVACAHAACGWRGSYEDFAAYAREHGEKPFSRNTARDYLEIFREAYLSYSIEGWRAPIRSATRVRIKPRTQFVDPSLPAMLLTHTPDTLLQDAGALLSLLRCLVQRDLNVYSSVLESEAEPTIRYYADSDGACADAVIRLSDGRWGAINVALGEAQFEEAARGLTRLRSKLRKNPESGCPDPTFLAVVMGSCSRPRLDKRTGVYAFPIGCLTI</sequence>
<feature type="domain" description="DUF4143" evidence="1">
    <location>
        <begin position="210"/>
        <end position="331"/>
    </location>
</feature>
<accession>A0A921GEQ8</accession>
<evidence type="ECO:0000313" key="3">
    <source>
        <dbReference type="Proteomes" id="UP000697330"/>
    </source>
</evidence>
<dbReference type="EMBL" id="DYWQ01000061">
    <property type="protein sequence ID" value="HJF44916.1"/>
    <property type="molecule type" value="Genomic_DNA"/>
</dbReference>
<dbReference type="Pfam" id="PF13635">
    <property type="entry name" value="DUF4143"/>
    <property type="match status" value="1"/>
</dbReference>
<comment type="caution">
    <text evidence="2">The sequence shown here is derived from an EMBL/GenBank/DDBJ whole genome shotgun (WGS) entry which is preliminary data.</text>
</comment>
<dbReference type="RefSeq" id="WP_274958839.1">
    <property type="nucleotide sequence ID" value="NZ_DYWQ01000061.1"/>
</dbReference>